<proteinExistence type="predicted"/>
<keyword evidence="2" id="KW-1185">Reference proteome</keyword>
<dbReference type="AlphaFoldDB" id="A0A021VKQ3"/>
<dbReference type="EMBL" id="AXCW01000524">
    <property type="protein sequence ID" value="EYR61799.1"/>
    <property type="molecule type" value="Genomic_DNA"/>
</dbReference>
<evidence type="ECO:0000313" key="2">
    <source>
        <dbReference type="Proteomes" id="UP000019753"/>
    </source>
</evidence>
<organism evidence="1 2">
    <name type="scientific">Actinotalea ferrariae CF5-4</name>
    <dbReference type="NCBI Taxonomy" id="948458"/>
    <lineage>
        <taxon>Bacteria</taxon>
        <taxon>Bacillati</taxon>
        <taxon>Actinomycetota</taxon>
        <taxon>Actinomycetes</taxon>
        <taxon>Micrococcales</taxon>
        <taxon>Cellulomonadaceae</taxon>
        <taxon>Actinotalea</taxon>
    </lineage>
</organism>
<protein>
    <submittedName>
        <fullName evidence="1">Uncharacterized protein</fullName>
    </submittedName>
</protein>
<sequence length="59" mass="6202">MGIFAVDVPFRSEAVDEYDSTGAHVTTEGSGSGVFTLEVMPAVGGWRLLEAGQLDETTP</sequence>
<reference evidence="1 2" key="1">
    <citation type="submission" date="2014-01" db="EMBL/GenBank/DDBJ databases">
        <title>Actinotalea ferrariae CF5-4.</title>
        <authorList>
            <person name="Chen F."/>
            <person name="Li Y."/>
            <person name="Wang G."/>
        </authorList>
    </citation>
    <scope>NUCLEOTIDE SEQUENCE [LARGE SCALE GENOMIC DNA]</scope>
    <source>
        <strain evidence="1 2">CF5-4</strain>
    </source>
</reference>
<dbReference type="Proteomes" id="UP000019753">
    <property type="component" value="Unassembled WGS sequence"/>
</dbReference>
<comment type="caution">
    <text evidence="1">The sequence shown here is derived from an EMBL/GenBank/DDBJ whole genome shotgun (WGS) entry which is preliminary data.</text>
</comment>
<accession>A0A021VKQ3</accession>
<evidence type="ECO:0000313" key="1">
    <source>
        <dbReference type="EMBL" id="EYR61799.1"/>
    </source>
</evidence>
<name>A0A021VKQ3_9CELL</name>
<gene>
    <name evidence="1" type="ORF">N866_16260</name>
</gene>